<dbReference type="InterPro" id="IPR000089">
    <property type="entry name" value="Biotin_lipoyl"/>
</dbReference>
<evidence type="ECO:0000256" key="4">
    <source>
        <dbReference type="RuleBase" id="RU003423"/>
    </source>
</evidence>
<dbReference type="InterPro" id="IPR036625">
    <property type="entry name" value="E3-bd_dom_sf"/>
</dbReference>
<dbReference type="SUPFAM" id="SSF47005">
    <property type="entry name" value="Peripheral subunit-binding domain of 2-oxo acid dehydrogenase complex"/>
    <property type="match status" value="1"/>
</dbReference>
<dbReference type="Pfam" id="PF00198">
    <property type="entry name" value="2-oxoacid_dh"/>
    <property type="match status" value="1"/>
</dbReference>
<feature type="compositionally biased region" description="Low complexity" evidence="5">
    <location>
        <begin position="99"/>
        <end position="109"/>
    </location>
</feature>
<evidence type="ECO:0000256" key="1">
    <source>
        <dbReference type="ARBA" id="ARBA00001938"/>
    </source>
</evidence>
<feature type="region of interest" description="Disordered" evidence="5">
    <location>
        <begin position="73"/>
        <end position="131"/>
    </location>
</feature>
<dbReference type="InterPro" id="IPR003016">
    <property type="entry name" value="2-oxoA_DH_lipoyl-BS"/>
</dbReference>
<dbReference type="PANTHER" id="PTHR23151:SF90">
    <property type="entry name" value="DIHYDROLIPOYLLYSINE-RESIDUE ACETYLTRANSFERASE COMPONENT OF PYRUVATE DEHYDROGENASE COMPLEX, MITOCHONDRIAL-RELATED"/>
    <property type="match status" value="1"/>
</dbReference>
<dbReference type="OrthoDB" id="9805770at2"/>
<keyword evidence="4 8" id="KW-0808">Transferase</keyword>
<evidence type="ECO:0000313" key="8">
    <source>
        <dbReference type="EMBL" id="ACZ41014.1"/>
    </source>
</evidence>
<feature type="domain" description="Lipoyl-binding" evidence="6">
    <location>
        <begin position="1"/>
        <end position="75"/>
    </location>
</feature>
<dbReference type="EC" id="2.3.1.-" evidence="4"/>
<dbReference type="CDD" id="cd06849">
    <property type="entry name" value="lipoyl_domain"/>
    <property type="match status" value="1"/>
</dbReference>
<dbReference type="InterPro" id="IPR011053">
    <property type="entry name" value="Single_hybrid_motif"/>
</dbReference>
<dbReference type="InterPro" id="IPR045257">
    <property type="entry name" value="E2/Pdx1"/>
</dbReference>
<evidence type="ECO:0000256" key="5">
    <source>
        <dbReference type="SAM" id="MobiDB-lite"/>
    </source>
</evidence>
<comment type="cofactor">
    <cofactor evidence="1 4">
        <name>(R)-lipoate</name>
        <dbReference type="ChEBI" id="CHEBI:83088"/>
    </cofactor>
</comment>
<dbReference type="PROSITE" id="PS50968">
    <property type="entry name" value="BIOTINYL_LIPOYL"/>
    <property type="match status" value="1"/>
</dbReference>
<dbReference type="SUPFAM" id="SSF51230">
    <property type="entry name" value="Single hybrid motif"/>
    <property type="match status" value="1"/>
</dbReference>
<dbReference type="HOGENOM" id="CLU_016733_10_2_0"/>
<dbReference type="Pfam" id="PF02817">
    <property type="entry name" value="E3_binding"/>
    <property type="match status" value="1"/>
</dbReference>
<evidence type="ECO:0000256" key="2">
    <source>
        <dbReference type="ARBA" id="ARBA00007317"/>
    </source>
</evidence>
<dbReference type="Gene3D" id="4.10.320.10">
    <property type="entry name" value="E3-binding domain"/>
    <property type="match status" value="1"/>
</dbReference>
<dbReference type="Gene3D" id="2.40.50.100">
    <property type="match status" value="1"/>
</dbReference>
<evidence type="ECO:0000256" key="3">
    <source>
        <dbReference type="ARBA" id="ARBA00022823"/>
    </source>
</evidence>
<reference evidence="9" key="1">
    <citation type="journal article" date="2010" name="Stand. Genomic Sci.">
        <title>Complete genome sequence of 'Thermobaculum terrenum' type strain (YNP1).</title>
        <authorList>
            <person name="Kiss H."/>
            <person name="Cleland D."/>
            <person name="Lapidus A."/>
            <person name="Lucas S."/>
            <person name="Glavina Del Rio T."/>
            <person name="Nolan M."/>
            <person name="Tice H."/>
            <person name="Han C."/>
            <person name="Goodwin L."/>
            <person name="Pitluck S."/>
            <person name="Liolios K."/>
            <person name="Ivanova N."/>
            <person name="Mavromatis K."/>
            <person name="Ovchinnikova G."/>
            <person name="Pati A."/>
            <person name="Chen A."/>
            <person name="Palaniappan K."/>
            <person name="Land M."/>
            <person name="Hauser L."/>
            <person name="Chang Y."/>
            <person name="Jeffries C."/>
            <person name="Lu M."/>
            <person name="Brettin T."/>
            <person name="Detter J."/>
            <person name="Goker M."/>
            <person name="Tindall B."/>
            <person name="Beck B."/>
            <person name="McDermott T."/>
            <person name="Woyke T."/>
            <person name="Bristow J."/>
            <person name="Eisen J."/>
            <person name="Markowitz V."/>
            <person name="Hugenholtz P."/>
            <person name="Kyrpides N."/>
            <person name="Klenk H."/>
            <person name="Cheng J."/>
        </authorList>
    </citation>
    <scope>NUCLEOTIDE SEQUENCE [LARGE SCALE GENOMIC DNA]</scope>
    <source>
        <strain evidence="9">ATCC BAA-798 / YNP1</strain>
    </source>
</reference>
<proteinExistence type="inferred from homology"/>
<dbReference type="AlphaFoldDB" id="D1CDK8"/>
<dbReference type="GO" id="GO:0006086">
    <property type="term" value="P:pyruvate decarboxylation to acetyl-CoA"/>
    <property type="evidence" value="ECO:0007669"/>
    <property type="project" value="InterPro"/>
</dbReference>
<dbReference type="EMBL" id="CP001825">
    <property type="protein sequence ID" value="ACZ41014.1"/>
    <property type="molecule type" value="Genomic_DNA"/>
</dbReference>
<dbReference type="PROSITE" id="PS51826">
    <property type="entry name" value="PSBD"/>
    <property type="match status" value="1"/>
</dbReference>
<dbReference type="Proteomes" id="UP000000323">
    <property type="component" value="Chromosome 1"/>
</dbReference>
<evidence type="ECO:0000259" key="6">
    <source>
        <dbReference type="PROSITE" id="PS50968"/>
    </source>
</evidence>
<gene>
    <name evidence="8" type="ordered locus">Tter_0092</name>
</gene>
<accession>D1CDK8</accession>
<dbReference type="STRING" id="525904.Tter_0092"/>
<dbReference type="eggNOG" id="COG0508">
    <property type="taxonomic scope" value="Bacteria"/>
</dbReference>
<feature type="domain" description="Peripheral subunit-binding (PSBD)" evidence="7">
    <location>
        <begin position="132"/>
        <end position="169"/>
    </location>
</feature>
<keyword evidence="4 8" id="KW-0012">Acyltransferase</keyword>
<dbReference type="GO" id="GO:0016746">
    <property type="term" value="F:acyltransferase activity"/>
    <property type="evidence" value="ECO:0007669"/>
    <property type="project" value="UniProtKB-KW"/>
</dbReference>
<keyword evidence="3 4" id="KW-0450">Lipoyl</keyword>
<dbReference type="PROSITE" id="PS00189">
    <property type="entry name" value="LIPOYL"/>
    <property type="match status" value="1"/>
</dbReference>
<feature type="compositionally biased region" description="Low complexity" evidence="5">
    <location>
        <begin position="76"/>
        <end position="89"/>
    </location>
</feature>
<dbReference type="SUPFAM" id="SSF52777">
    <property type="entry name" value="CoA-dependent acyltransferases"/>
    <property type="match status" value="1"/>
</dbReference>
<dbReference type="GO" id="GO:0045254">
    <property type="term" value="C:pyruvate dehydrogenase complex"/>
    <property type="evidence" value="ECO:0007669"/>
    <property type="project" value="InterPro"/>
</dbReference>
<evidence type="ECO:0000259" key="7">
    <source>
        <dbReference type="PROSITE" id="PS51826"/>
    </source>
</evidence>
<keyword evidence="9" id="KW-1185">Reference proteome</keyword>
<dbReference type="InterPro" id="IPR023213">
    <property type="entry name" value="CAT-like_dom_sf"/>
</dbReference>
<dbReference type="Gene3D" id="3.30.559.10">
    <property type="entry name" value="Chloramphenicol acetyltransferase-like domain"/>
    <property type="match status" value="1"/>
</dbReference>
<protein>
    <recommendedName>
        <fullName evidence="4">Dihydrolipoamide acetyltransferase component of pyruvate dehydrogenase complex</fullName>
        <ecNumber evidence="4">2.3.1.-</ecNumber>
    </recommendedName>
</protein>
<dbReference type="PANTHER" id="PTHR23151">
    <property type="entry name" value="DIHYDROLIPOAMIDE ACETYL/SUCCINYL-TRANSFERASE-RELATED"/>
    <property type="match status" value="1"/>
</dbReference>
<comment type="similarity">
    <text evidence="2 4">Belongs to the 2-oxoacid dehydrogenase family.</text>
</comment>
<name>D1CDK8_THET1</name>
<dbReference type="RefSeq" id="WP_012874049.1">
    <property type="nucleotide sequence ID" value="NC_013525.1"/>
</dbReference>
<organism evidence="8 9">
    <name type="scientific">Thermobaculum terrenum (strain ATCC BAA-798 / CCMEE 7001 / YNP1)</name>
    <dbReference type="NCBI Taxonomy" id="525904"/>
    <lineage>
        <taxon>Bacteria</taxon>
        <taxon>Bacillati</taxon>
        <taxon>Chloroflexota</taxon>
        <taxon>Chloroflexia</taxon>
        <taxon>Candidatus Thermobaculales</taxon>
        <taxon>Candidatus Thermobaculaceae</taxon>
        <taxon>Thermobaculum</taxon>
    </lineage>
</organism>
<sequence>MNLTMPRLSDTMEEGTVGKWLKKEGDSFKKGEAIAEIQTDKANMELEAFQDGVIEKILVQEGQTVPVGEPIAIIRSPSEAPGPSETPTTEEPKHETKPQEPVQEQTPQPAESPIPIAPREEAGTAGPQGRIKASPLARRIAQELGIDLATVKGTGPNGRIKREDVERAAASRTQAPKVEEIPAAEAAPPSRVEPFTRIQSIIAQRMVQSKTQVPHIYITIELDMSKAIALRQEINQLGEPPVSFNDMVIKACGLALRNYPLANASYVDGGIKYNEQVNVGFAVATKGALYVPVIRDADKKNLRQIAAETRALINKARENKLSPQDLSGGTFTVSNLGMYGVEEFQAVVNQPEAAILAVGAITQKPVVQDGQIVIGNRMRVTLSADHRVLYGADAAEFLNELRKFLENPLLLAF</sequence>
<dbReference type="InterPro" id="IPR001078">
    <property type="entry name" value="2-oxoacid_DH_actylTfrase"/>
</dbReference>
<evidence type="ECO:0000313" key="9">
    <source>
        <dbReference type="Proteomes" id="UP000000323"/>
    </source>
</evidence>
<dbReference type="Pfam" id="PF00364">
    <property type="entry name" value="Biotin_lipoyl"/>
    <property type="match status" value="1"/>
</dbReference>
<dbReference type="KEGG" id="ttr:Tter_0092"/>
<dbReference type="FunFam" id="2.40.50.100:FF:000010">
    <property type="entry name" value="Acetyltransferase component of pyruvate dehydrogenase complex"/>
    <property type="match status" value="1"/>
</dbReference>
<dbReference type="InterPro" id="IPR004167">
    <property type="entry name" value="PSBD"/>
</dbReference>